<evidence type="ECO:0000313" key="2">
    <source>
        <dbReference type="Proteomes" id="UP001431783"/>
    </source>
</evidence>
<gene>
    <name evidence="1" type="ORF">WA026_019168</name>
</gene>
<reference evidence="1 2" key="1">
    <citation type="submission" date="2023-03" db="EMBL/GenBank/DDBJ databases">
        <title>Genome insight into feeding habits of ladybird beetles.</title>
        <authorList>
            <person name="Li H.-S."/>
            <person name="Huang Y.-H."/>
            <person name="Pang H."/>
        </authorList>
    </citation>
    <scope>NUCLEOTIDE SEQUENCE [LARGE SCALE GENOMIC DNA]</scope>
    <source>
        <strain evidence="1">SYSU_2023b</strain>
        <tissue evidence="1">Whole body</tissue>
    </source>
</reference>
<dbReference type="Proteomes" id="UP001431783">
    <property type="component" value="Unassembled WGS sequence"/>
</dbReference>
<name>A0AAW1V3Z5_9CUCU</name>
<organism evidence="1 2">
    <name type="scientific">Henosepilachna vigintioctopunctata</name>
    <dbReference type="NCBI Taxonomy" id="420089"/>
    <lineage>
        <taxon>Eukaryota</taxon>
        <taxon>Metazoa</taxon>
        <taxon>Ecdysozoa</taxon>
        <taxon>Arthropoda</taxon>
        <taxon>Hexapoda</taxon>
        <taxon>Insecta</taxon>
        <taxon>Pterygota</taxon>
        <taxon>Neoptera</taxon>
        <taxon>Endopterygota</taxon>
        <taxon>Coleoptera</taxon>
        <taxon>Polyphaga</taxon>
        <taxon>Cucujiformia</taxon>
        <taxon>Coccinelloidea</taxon>
        <taxon>Coccinellidae</taxon>
        <taxon>Epilachninae</taxon>
        <taxon>Epilachnini</taxon>
        <taxon>Henosepilachna</taxon>
    </lineage>
</organism>
<protein>
    <submittedName>
        <fullName evidence="1">Uncharacterized protein</fullName>
    </submittedName>
</protein>
<evidence type="ECO:0000313" key="1">
    <source>
        <dbReference type="EMBL" id="KAK9886910.1"/>
    </source>
</evidence>
<dbReference type="EMBL" id="JARQZJ010000103">
    <property type="protein sequence ID" value="KAK9886910.1"/>
    <property type="molecule type" value="Genomic_DNA"/>
</dbReference>
<dbReference type="AlphaFoldDB" id="A0AAW1V3Z5"/>
<accession>A0AAW1V3Z5</accession>
<sequence length="72" mass="8080">MSKRRARNAPGPSDDYNLPIKTSELDVLHNAPPNLVIERYAFGFCVDDAIDPAHVDFNPEAGIRLYLEKLVL</sequence>
<comment type="caution">
    <text evidence="1">The sequence shown here is derived from an EMBL/GenBank/DDBJ whole genome shotgun (WGS) entry which is preliminary data.</text>
</comment>
<feature type="non-terminal residue" evidence="1">
    <location>
        <position position="72"/>
    </location>
</feature>
<proteinExistence type="predicted"/>
<keyword evidence="2" id="KW-1185">Reference proteome</keyword>